<keyword evidence="2" id="KW-1185">Reference proteome</keyword>
<comment type="caution">
    <text evidence="1">The sequence shown here is derived from an EMBL/GenBank/DDBJ whole genome shotgun (WGS) entry which is preliminary data.</text>
</comment>
<sequence length="113" mass="11662">MALFSSVALAAPAKQSASAAPTIRIQLNGISGEDATQHEVPADNSTFSLNAVSDIFSAQVIDAEGLKFPTCQVFSDLEGTVSSSEVSFTTDVTELLLGSVGTVQVGSVRCSHQ</sequence>
<dbReference type="Proteomes" id="UP000566819">
    <property type="component" value="Unassembled WGS sequence"/>
</dbReference>
<organism evidence="1 2">
    <name type="scientific">Cudoniella acicularis</name>
    <dbReference type="NCBI Taxonomy" id="354080"/>
    <lineage>
        <taxon>Eukaryota</taxon>
        <taxon>Fungi</taxon>
        <taxon>Dikarya</taxon>
        <taxon>Ascomycota</taxon>
        <taxon>Pezizomycotina</taxon>
        <taxon>Leotiomycetes</taxon>
        <taxon>Helotiales</taxon>
        <taxon>Tricladiaceae</taxon>
        <taxon>Cudoniella</taxon>
    </lineage>
</organism>
<evidence type="ECO:0000313" key="1">
    <source>
        <dbReference type="EMBL" id="KAF4628544.1"/>
    </source>
</evidence>
<evidence type="ECO:0000313" key="2">
    <source>
        <dbReference type="Proteomes" id="UP000566819"/>
    </source>
</evidence>
<proteinExistence type="predicted"/>
<protein>
    <submittedName>
        <fullName evidence="1">Uncharacterized protein</fullName>
    </submittedName>
</protein>
<dbReference type="OrthoDB" id="3548745at2759"/>
<name>A0A8H4W2F1_9HELO</name>
<dbReference type="EMBL" id="JAAMPI010000798">
    <property type="protein sequence ID" value="KAF4628544.1"/>
    <property type="molecule type" value="Genomic_DNA"/>
</dbReference>
<gene>
    <name evidence="1" type="ORF">G7Y89_g9607</name>
</gene>
<reference evidence="1 2" key="1">
    <citation type="submission" date="2020-03" db="EMBL/GenBank/DDBJ databases">
        <title>Draft Genome Sequence of Cudoniella acicularis.</title>
        <authorList>
            <person name="Buettner E."/>
            <person name="Kellner H."/>
        </authorList>
    </citation>
    <scope>NUCLEOTIDE SEQUENCE [LARGE SCALE GENOMIC DNA]</scope>
    <source>
        <strain evidence="1 2">DSM 108380</strain>
    </source>
</reference>
<accession>A0A8H4W2F1</accession>
<dbReference type="AlphaFoldDB" id="A0A8H4W2F1"/>